<evidence type="ECO:0000313" key="1">
    <source>
        <dbReference type="EMBL" id="KAJ7228266.1"/>
    </source>
</evidence>
<proteinExistence type="predicted"/>
<dbReference type="Proteomes" id="UP001219525">
    <property type="component" value="Unassembled WGS sequence"/>
</dbReference>
<comment type="caution">
    <text evidence="1">The sequence shown here is derived from an EMBL/GenBank/DDBJ whole genome shotgun (WGS) entry which is preliminary data.</text>
</comment>
<dbReference type="EMBL" id="JARJCW010000002">
    <property type="protein sequence ID" value="KAJ7228266.1"/>
    <property type="molecule type" value="Genomic_DNA"/>
</dbReference>
<protein>
    <submittedName>
        <fullName evidence="1">Uncharacterized protein</fullName>
    </submittedName>
</protein>
<accession>A0AAD6YSJ1</accession>
<sequence>MAHNVVPQNGPSDPGEALGVNDAKLNGIWLCPTCHGMLSKDNLLICPPLQILRAVRERFDPMKVTMQEFSKNIYAKEFSGLRSLYHLNQVRPNRFDRSHIWRFPCLMLENVMAVLLYMTGRPAPGNKMSLLGLQPPKSCLTLNNQFLALLFYLKLDITLKLVIEVEDSDSGSSETGDTDVFYRRGVWRVGGASGRKQARRRVSSLSFAYPMTSLCLASDSMSSGPEGACKAGSEPLELLNVRQRRVPPSSRNIHFAEIKGLMEMLTGMLNTVERIYVTGMAERRRIEDSHVTDESGPMTDRMTGFEVADELYEYIEDY</sequence>
<dbReference type="AlphaFoldDB" id="A0AAD6YSJ1"/>
<organism evidence="1 2">
    <name type="scientific">Mycena pura</name>
    <dbReference type="NCBI Taxonomy" id="153505"/>
    <lineage>
        <taxon>Eukaryota</taxon>
        <taxon>Fungi</taxon>
        <taxon>Dikarya</taxon>
        <taxon>Basidiomycota</taxon>
        <taxon>Agaricomycotina</taxon>
        <taxon>Agaricomycetes</taxon>
        <taxon>Agaricomycetidae</taxon>
        <taxon>Agaricales</taxon>
        <taxon>Marasmiineae</taxon>
        <taxon>Mycenaceae</taxon>
        <taxon>Mycena</taxon>
    </lineage>
</organism>
<keyword evidence="2" id="KW-1185">Reference proteome</keyword>
<reference evidence="1" key="1">
    <citation type="submission" date="2023-03" db="EMBL/GenBank/DDBJ databases">
        <title>Massive genome expansion in bonnet fungi (Mycena s.s.) driven by repeated elements and novel gene families across ecological guilds.</title>
        <authorList>
            <consortium name="Lawrence Berkeley National Laboratory"/>
            <person name="Harder C.B."/>
            <person name="Miyauchi S."/>
            <person name="Viragh M."/>
            <person name="Kuo A."/>
            <person name="Thoen E."/>
            <person name="Andreopoulos B."/>
            <person name="Lu D."/>
            <person name="Skrede I."/>
            <person name="Drula E."/>
            <person name="Henrissat B."/>
            <person name="Morin E."/>
            <person name="Kohler A."/>
            <person name="Barry K."/>
            <person name="LaButti K."/>
            <person name="Morin E."/>
            <person name="Salamov A."/>
            <person name="Lipzen A."/>
            <person name="Mereny Z."/>
            <person name="Hegedus B."/>
            <person name="Baldrian P."/>
            <person name="Stursova M."/>
            <person name="Weitz H."/>
            <person name="Taylor A."/>
            <person name="Grigoriev I.V."/>
            <person name="Nagy L.G."/>
            <person name="Martin F."/>
            <person name="Kauserud H."/>
        </authorList>
    </citation>
    <scope>NUCLEOTIDE SEQUENCE</scope>
    <source>
        <strain evidence="1">9144</strain>
    </source>
</reference>
<name>A0AAD6YSJ1_9AGAR</name>
<gene>
    <name evidence="1" type="ORF">GGX14DRAFT_612011</name>
</gene>
<evidence type="ECO:0000313" key="2">
    <source>
        <dbReference type="Proteomes" id="UP001219525"/>
    </source>
</evidence>